<feature type="non-terminal residue" evidence="1">
    <location>
        <position position="85"/>
    </location>
</feature>
<reference evidence="1" key="1">
    <citation type="submission" date="2018-05" db="EMBL/GenBank/DDBJ databases">
        <authorList>
            <person name="Lanie J.A."/>
            <person name="Ng W.-L."/>
            <person name="Kazmierczak K.M."/>
            <person name="Andrzejewski T.M."/>
            <person name="Davidsen T.M."/>
            <person name="Wayne K.J."/>
            <person name="Tettelin H."/>
            <person name="Glass J.I."/>
            <person name="Rusch D."/>
            <person name="Podicherti R."/>
            <person name="Tsui H.-C.T."/>
            <person name="Winkler M.E."/>
        </authorList>
    </citation>
    <scope>NUCLEOTIDE SEQUENCE</scope>
</reference>
<proteinExistence type="predicted"/>
<sequence length="85" mass="9708">LSLVIIASWSDAVEHTIQDLKFKAETLENMLQLPQDDWLNLTLMGTKIGYAHVHAEKSEYEGEPAIRIRSEVVMEIKRTGTDLRL</sequence>
<accession>A0A382MT79</accession>
<gene>
    <name evidence="1" type="ORF">METZ01_LOCUS304943</name>
</gene>
<name>A0A382MT79_9ZZZZ</name>
<dbReference type="EMBL" id="UINC01095753">
    <property type="protein sequence ID" value="SVC52089.1"/>
    <property type="molecule type" value="Genomic_DNA"/>
</dbReference>
<dbReference type="AlphaFoldDB" id="A0A382MT79"/>
<organism evidence="1">
    <name type="scientific">marine metagenome</name>
    <dbReference type="NCBI Taxonomy" id="408172"/>
    <lineage>
        <taxon>unclassified sequences</taxon>
        <taxon>metagenomes</taxon>
        <taxon>ecological metagenomes</taxon>
    </lineage>
</organism>
<evidence type="ECO:0000313" key="1">
    <source>
        <dbReference type="EMBL" id="SVC52089.1"/>
    </source>
</evidence>
<protein>
    <submittedName>
        <fullName evidence="1">Uncharacterized protein</fullName>
    </submittedName>
</protein>
<feature type="non-terminal residue" evidence="1">
    <location>
        <position position="1"/>
    </location>
</feature>